<dbReference type="EMBL" id="MLKD01000004">
    <property type="protein sequence ID" value="OQE27593.1"/>
    <property type="molecule type" value="Genomic_DNA"/>
</dbReference>
<organism evidence="3 4">
    <name type="scientific">Penicillium steckii</name>
    <dbReference type="NCBI Taxonomy" id="303698"/>
    <lineage>
        <taxon>Eukaryota</taxon>
        <taxon>Fungi</taxon>
        <taxon>Dikarya</taxon>
        <taxon>Ascomycota</taxon>
        <taxon>Pezizomycotina</taxon>
        <taxon>Eurotiomycetes</taxon>
        <taxon>Eurotiomycetidae</taxon>
        <taxon>Eurotiales</taxon>
        <taxon>Aspergillaceae</taxon>
        <taxon>Penicillium</taxon>
    </lineage>
</organism>
<comment type="caution">
    <text evidence="3">The sequence shown here is derived from an EMBL/GenBank/DDBJ whole genome shotgun (WGS) entry which is preliminary data.</text>
</comment>
<dbReference type="AlphaFoldDB" id="A0A1V6TPW0"/>
<evidence type="ECO:0000313" key="4">
    <source>
        <dbReference type="Proteomes" id="UP000191285"/>
    </source>
</evidence>
<evidence type="ECO:0000259" key="2">
    <source>
        <dbReference type="Pfam" id="PF22980"/>
    </source>
</evidence>
<feature type="region of interest" description="Disordered" evidence="1">
    <location>
        <begin position="1"/>
        <end position="23"/>
    </location>
</feature>
<feature type="compositionally biased region" description="Acidic residues" evidence="1">
    <location>
        <begin position="130"/>
        <end position="143"/>
    </location>
</feature>
<evidence type="ECO:0000256" key="1">
    <source>
        <dbReference type="SAM" id="MobiDB-lite"/>
    </source>
</evidence>
<dbReference type="InterPro" id="IPR054505">
    <property type="entry name" value="Myb_DNA-bind_8"/>
</dbReference>
<dbReference type="OrthoDB" id="10357551at2759"/>
<feature type="compositionally biased region" description="Basic and acidic residues" evidence="1">
    <location>
        <begin position="102"/>
        <end position="129"/>
    </location>
</feature>
<keyword evidence="4" id="KW-1185">Reference proteome</keyword>
<dbReference type="Pfam" id="PF22980">
    <property type="entry name" value="Myb_DNA-bind_8"/>
    <property type="match status" value="1"/>
</dbReference>
<reference evidence="4" key="1">
    <citation type="journal article" date="2017" name="Nat. Microbiol.">
        <title>Global analysis of biosynthetic gene clusters reveals vast potential of secondary metabolite production in Penicillium species.</title>
        <authorList>
            <person name="Nielsen J.C."/>
            <person name="Grijseels S."/>
            <person name="Prigent S."/>
            <person name="Ji B."/>
            <person name="Dainat J."/>
            <person name="Nielsen K.F."/>
            <person name="Frisvad J.C."/>
            <person name="Workman M."/>
            <person name="Nielsen J."/>
        </authorList>
    </citation>
    <scope>NUCLEOTIDE SEQUENCE [LARGE SCALE GENOMIC DNA]</scope>
    <source>
        <strain evidence="4">IBT 24891</strain>
    </source>
</reference>
<gene>
    <name evidence="3" type="ORF">PENSTE_c004G06015</name>
</gene>
<dbReference type="Proteomes" id="UP000191285">
    <property type="component" value="Unassembled WGS sequence"/>
</dbReference>
<sequence>MARPKSTKVEKQPKVQPQKQLKKPQKRACITEGNQVEKDLVFLWMCFECSGGVQKGQSTIDYHALGKKLGITVFGARNRYYGVRTRILKLKAAITIADSLDDKAPEKEDVQHKEALTTEHDDTIAKSEDDYQMVDAQDEDEAV</sequence>
<evidence type="ECO:0000313" key="3">
    <source>
        <dbReference type="EMBL" id="OQE27593.1"/>
    </source>
</evidence>
<name>A0A1V6TPW0_9EURO</name>
<protein>
    <recommendedName>
        <fullName evidence="2">Myb-like DNA-binding domain-containing protein</fullName>
    </recommendedName>
</protein>
<feature type="domain" description="Myb-like DNA-binding" evidence="2">
    <location>
        <begin position="37"/>
        <end position="81"/>
    </location>
</feature>
<feature type="region of interest" description="Disordered" evidence="1">
    <location>
        <begin position="102"/>
        <end position="143"/>
    </location>
</feature>
<accession>A0A1V6TPW0</accession>
<proteinExistence type="predicted"/>